<dbReference type="OrthoDB" id="9773856at2"/>
<keyword evidence="5 7" id="KW-0378">Hydrolase</keyword>
<sequence length="384" mass="42752">MRFLHTSDWHLGRIFHGVHLTRDQAHILNEFVDLIGWSQPDAVLIAGDIYDRAIPPVEAVQLLDETITRILLDHRVPVIVIAGNHDSAERLGFGTRLLARQGLHLIVRPDRNLTPVVLPDKHGPVYFCPIPYAEPALVQEAFEDPAIRDHNQAMSRLAQHYSAQLPPGQRAVAVTHAFVAGGRESESERPLSLGGTGWVDTSCFQSFHYTALGHLHQCQSFGEANICYAGSLMKYSFSESNHKKSVTLVELDQFGKAALEKIPLTPQRDVRCIEGYLTELLKGPDAGENRNDYLMVTLKDPGAILDAIGKLREIYPNVLHIARPHFVVDGELRSPGGDHRRIGVMELFDSFFQQTAGEALPQDLAGVFSEAVEKLYLRDREVPA</sequence>
<dbReference type="GO" id="GO:0006310">
    <property type="term" value="P:DNA recombination"/>
    <property type="evidence" value="ECO:0007669"/>
    <property type="project" value="UniProtKB-KW"/>
</dbReference>
<dbReference type="PANTHER" id="PTHR30337">
    <property type="entry name" value="COMPONENT OF ATP-DEPENDENT DSDNA EXONUCLEASE"/>
    <property type="match status" value="1"/>
</dbReference>
<comment type="function">
    <text evidence="7">SbcCD cleaves DNA hairpin structures. These structures can inhibit DNA replication and are intermediates in certain DNA recombination reactions. The complex acts as a 3'-&gt;5' double strand exonuclease that can open hairpins. It also has a 5' single-strand endonuclease activity.</text>
</comment>
<dbReference type="NCBIfam" id="TIGR00619">
    <property type="entry name" value="sbcd"/>
    <property type="match status" value="1"/>
</dbReference>
<dbReference type="InterPro" id="IPR050535">
    <property type="entry name" value="DNA_Repair-Maintenance_Comp"/>
</dbReference>
<dbReference type="Pfam" id="PF00149">
    <property type="entry name" value="Metallophos"/>
    <property type="match status" value="1"/>
</dbReference>
<keyword evidence="7" id="KW-0255">Endonuclease</keyword>
<accession>A0A1I2QJL1</accession>
<dbReference type="PANTHER" id="PTHR30337:SF0">
    <property type="entry name" value="NUCLEASE SBCCD SUBUNIT D"/>
    <property type="match status" value="1"/>
</dbReference>
<dbReference type="InterPro" id="IPR041796">
    <property type="entry name" value="Mre11_N"/>
</dbReference>
<dbReference type="InterPro" id="IPR029052">
    <property type="entry name" value="Metallo-depent_PP-like"/>
</dbReference>
<comment type="subunit">
    <text evidence="2 7">Heterodimer of SbcC and SbcD.</text>
</comment>
<dbReference type="AlphaFoldDB" id="A0A1I2QJL1"/>
<feature type="domain" description="Nuclease SbcCD subunit D C-terminal" evidence="9">
    <location>
        <begin position="267"/>
        <end position="355"/>
    </location>
</feature>
<evidence type="ECO:0000256" key="6">
    <source>
        <dbReference type="ARBA" id="ARBA00022839"/>
    </source>
</evidence>
<feature type="domain" description="Calcineurin-like phosphoesterase" evidence="8">
    <location>
        <begin position="1"/>
        <end position="94"/>
    </location>
</feature>
<dbReference type="InterPro" id="IPR004593">
    <property type="entry name" value="SbcD"/>
</dbReference>
<dbReference type="Gene3D" id="3.60.21.10">
    <property type="match status" value="1"/>
</dbReference>
<evidence type="ECO:0000256" key="2">
    <source>
        <dbReference type="ARBA" id="ARBA00011322"/>
    </source>
</evidence>
<dbReference type="Pfam" id="PF12320">
    <property type="entry name" value="SbcD_C"/>
    <property type="match status" value="1"/>
</dbReference>
<dbReference type="EMBL" id="FOOX01000003">
    <property type="protein sequence ID" value="SFG28584.1"/>
    <property type="molecule type" value="Genomic_DNA"/>
</dbReference>
<reference evidence="11" key="1">
    <citation type="submission" date="2016-10" db="EMBL/GenBank/DDBJ databases">
        <authorList>
            <person name="Varghese N."/>
            <person name="Submissions S."/>
        </authorList>
    </citation>
    <scope>NUCLEOTIDE SEQUENCE [LARGE SCALE GENOMIC DNA]</scope>
    <source>
        <strain evidence="11">DSM 17038</strain>
    </source>
</reference>
<dbReference type="InterPro" id="IPR026843">
    <property type="entry name" value="SbcD_C"/>
</dbReference>
<dbReference type="RefSeq" id="WP_092469795.1">
    <property type="nucleotide sequence ID" value="NZ_FOOX01000003.1"/>
</dbReference>
<evidence type="ECO:0000259" key="9">
    <source>
        <dbReference type="Pfam" id="PF12320"/>
    </source>
</evidence>
<organism evidence="10 11">
    <name type="scientific">Desulfotruncus arcticus DSM 17038</name>
    <dbReference type="NCBI Taxonomy" id="1121424"/>
    <lineage>
        <taxon>Bacteria</taxon>
        <taxon>Bacillati</taxon>
        <taxon>Bacillota</taxon>
        <taxon>Clostridia</taxon>
        <taxon>Eubacteriales</taxon>
        <taxon>Desulfallaceae</taxon>
        <taxon>Desulfotruncus</taxon>
    </lineage>
</organism>
<keyword evidence="4 7" id="KW-0540">Nuclease</keyword>
<dbReference type="GO" id="GO:0008408">
    <property type="term" value="F:3'-5' exonuclease activity"/>
    <property type="evidence" value="ECO:0007669"/>
    <property type="project" value="InterPro"/>
</dbReference>
<evidence type="ECO:0000259" key="8">
    <source>
        <dbReference type="Pfam" id="PF00149"/>
    </source>
</evidence>
<name>A0A1I2QJL1_9FIRM</name>
<keyword evidence="6 7" id="KW-0269">Exonuclease</keyword>
<keyword evidence="7" id="KW-0233">DNA recombination</keyword>
<evidence type="ECO:0000313" key="11">
    <source>
        <dbReference type="Proteomes" id="UP000199337"/>
    </source>
</evidence>
<dbReference type="InterPro" id="IPR004843">
    <property type="entry name" value="Calcineurin-like_PHP"/>
</dbReference>
<evidence type="ECO:0000313" key="10">
    <source>
        <dbReference type="EMBL" id="SFG28584.1"/>
    </source>
</evidence>
<protein>
    <recommendedName>
        <fullName evidence="3 7">Nuclease SbcCD subunit D</fullName>
    </recommendedName>
</protein>
<dbReference type="Proteomes" id="UP000199337">
    <property type="component" value="Unassembled WGS sequence"/>
</dbReference>
<evidence type="ECO:0000256" key="7">
    <source>
        <dbReference type="RuleBase" id="RU363069"/>
    </source>
</evidence>
<dbReference type="GO" id="GO:0004519">
    <property type="term" value="F:endonuclease activity"/>
    <property type="evidence" value="ECO:0007669"/>
    <property type="project" value="UniProtKB-KW"/>
</dbReference>
<evidence type="ECO:0000256" key="3">
    <source>
        <dbReference type="ARBA" id="ARBA00013365"/>
    </source>
</evidence>
<evidence type="ECO:0000256" key="1">
    <source>
        <dbReference type="ARBA" id="ARBA00010555"/>
    </source>
</evidence>
<dbReference type="STRING" id="341036.SAMN05660649_01275"/>
<evidence type="ECO:0000256" key="5">
    <source>
        <dbReference type="ARBA" id="ARBA00022801"/>
    </source>
</evidence>
<evidence type="ECO:0000256" key="4">
    <source>
        <dbReference type="ARBA" id="ARBA00022722"/>
    </source>
</evidence>
<gene>
    <name evidence="7" type="primary">sbcD</name>
    <name evidence="10" type="ORF">SAMN05660649_01275</name>
</gene>
<proteinExistence type="inferred from homology"/>
<dbReference type="GO" id="GO:0006260">
    <property type="term" value="P:DNA replication"/>
    <property type="evidence" value="ECO:0007669"/>
    <property type="project" value="UniProtKB-KW"/>
</dbReference>
<dbReference type="CDD" id="cd00840">
    <property type="entry name" value="MPP_Mre11_N"/>
    <property type="match status" value="1"/>
</dbReference>
<keyword evidence="11" id="KW-1185">Reference proteome</keyword>
<dbReference type="SUPFAM" id="SSF56300">
    <property type="entry name" value="Metallo-dependent phosphatases"/>
    <property type="match status" value="1"/>
</dbReference>
<keyword evidence="7" id="KW-0235">DNA replication</keyword>
<comment type="similarity">
    <text evidence="1 7">Belongs to the SbcD family.</text>
</comment>